<feature type="transmembrane region" description="Helical" evidence="8">
    <location>
        <begin position="455"/>
        <end position="477"/>
    </location>
</feature>
<dbReference type="AlphaFoldDB" id="A0AA43XK85"/>
<comment type="pathway">
    <text evidence="8">Cell wall biogenesis; peptidoglycan biosynthesis.</text>
</comment>
<comment type="function">
    <text evidence="8 9">Involved in peptidoglycan biosynthesis. Transports lipid-linked peptidoglycan precursors from the inner to the outer leaflet of the cytoplasmic membrane.</text>
</comment>
<dbReference type="GO" id="GO:0071555">
    <property type="term" value="P:cell wall organization"/>
    <property type="evidence" value="ECO:0007669"/>
    <property type="project" value="UniProtKB-UniRule"/>
</dbReference>
<reference evidence="10 11" key="1">
    <citation type="submission" date="2019-04" db="EMBL/GenBank/DDBJ databases">
        <title>Isachenkonia alkalipeptolytica gen. nov. sp. nov. a new anaerobic, alkiliphilic organothrophic bacterium capable to reduce synthesized ferrihydrite isolated from a soda lake.</title>
        <authorList>
            <person name="Toshchakov S.V."/>
            <person name="Zavarzina D.G."/>
            <person name="Zhilina T.N."/>
            <person name="Kostrikina N.A."/>
            <person name="Kublanov I.V."/>
        </authorList>
    </citation>
    <scope>NUCLEOTIDE SEQUENCE [LARGE SCALE GENOMIC DNA]</scope>
    <source>
        <strain evidence="10 11">Z-1701</strain>
    </source>
</reference>
<dbReference type="GO" id="GO:0034204">
    <property type="term" value="P:lipid translocation"/>
    <property type="evidence" value="ECO:0007669"/>
    <property type="project" value="TreeGrafter"/>
</dbReference>
<accession>A0AA43XK85</accession>
<feature type="transmembrane region" description="Helical" evidence="8">
    <location>
        <begin position="46"/>
        <end position="67"/>
    </location>
</feature>
<dbReference type="GO" id="GO:0015648">
    <property type="term" value="F:lipid-linked peptidoglycan transporter activity"/>
    <property type="evidence" value="ECO:0007669"/>
    <property type="project" value="UniProtKB-UniRule"/>
</dbReference>
<keyword evidence="2 8" id="KW-1003">Cell membrane</keyword>
<name>A0AA43XK85_9CLOT</name>
<comment type="subcellular location">
    <subcellularLocation>
        <location evidence="1 8">Cell membrane</location>
        <topology evidence="1 8">Multi-pass membrane protein</topology>
    </subcellularLocation>
</comment>
<keyword evidence="8 9" id="KW-0961">Cell wall biogenesis/degradation</keyword>
<feature type="transmembrane region" description="Helical" evidence="8">
    <location>
        <begin position="133"/>
        <end position="153"/>
    </location>
</feature>
<evidence type="ECO:0000256" key="5">
    <source>
        <dbReference type="ARBA" id="ARBA00022984"/>
    </source>
</evidence>
<feature type="transmembrane region" description="Helical" evidence="8">
    <location>
        <begin position="187"/>
        <end position="209"/>
    </location>
</feature>
<feature type="transmembrane region" description="Helical" evidence="8">
    <location>
        <begin position="278"/>
        <end position="296"/>
    </location>
</feature>
<dbReference type="CDD" id="cd13123">
    <property type="entry name" value="MATE_MurJ_like"/>
    <property type="match status" value="1"/>
</dbReference>
<feature type="transmembrane region" description="Helical" evidence="8">
    <location>
        <begin position="12"/>
        <end position="34"/>
    </location>
</feature>
<dbReference type="Proteomes" id="UP000449710">
    <property type="component" value="Unassembled WGS sequence"/>
</dbReference>
<dbReference type="HAMAP" id="MF_02078">
    <property type="entry name" value="MurJ_MviN"/>
    <property type="match status" value="1"/>
</dbReference>
<dbReference type="NCBIfam" id="TIGR01695">
    <property type="entry name" value="murJ_mviN"/>
    <property type="match status" value="1"/>
</dbReference>
<protein>
    <recommendedName>
        <fullName evidence="8">Probable lipid II flippase MurJ</fullName>
    </recommendedName>
</protein>
<evidence type="ECO:0000256" key="1">
    <source>
        <dbReference type="ARBA" id="ARBA00004651"/>
    </source>
</evidence>
<evidence type="ECO:0000313" key="11">
    <source>
        <dbReference type="Proteomes" id="UP000449710"/>
    </source>
</evidence>
<feature type="transmembrane region" description="Helical" evidence="8">
    <location>
        <begin position="88"/>
        <end position="113"/>
    </location>
</feature>
<evidence type="ECO:0000256" key="8">
    <source>
        <dbReference type="HAMAP-Rule" id="MF_02078"/>
    </source>
</evidence>
<dbReference type="Pfam" id="PF03023">
    <property type="entry name" value="MurJ"/>
    <property type="match status" value="1"/>
</dbReference>
<feature type="transmembrane region" description="Helical" evidence="8">
    <location>
        <begin position="160"/>
        <end position="181"/>
    </location>
</feature>
<dbReference type="PANTHER" id="PTHR47019">
    <property type="entry name" value="LIPID II FLIPPASE MURJ"/>
    <property type="match status" value="1"/>
</dbReference>
<keyword evidence="7 8" id="KW-0472">Membrane</keyword>
<evidence type="ECO:0000256" key="9">
    <source>
        <dbReference type="PIRNR" id="PIRNR002869"/>
    </source>
</evidence>
<dbReference type="InterPro" id="IPR051050">
    <property type="entry name" value="Lipid_II_flippase_MurJ/MviN"/>
</dbReference>
<gene>
    <name evidence="8 10" type="primary">murJ</name>
    <name evidence="10" type="ORF">ISALK_07640</name>
</gene>
<dbReference type="GO" id="GO:0009252">
    <property type="term" value="P:peptidoglycan biosynthetic process"/>
    <property type="evidence" value="ECO:0007669"/>
    <property type="project" value="UniProtKB-UniRule"/>
</dbReference>
<keyword evidence="8 9" id="KW-0813">Transport</keyword>
<dbReference type="PANTHER" id="PTHR47019:SF1">
    <property type="entry name" value="LIPID II FLIPPASE MURJ"/>
    <property type="match status" value="1"/>
</dbReference>
<organism evidence="10 11">
    <name type="scientific">Isachenkonia alkalipeptolytica</name>
    <dbReference type="NCBI Taxonomy" id="2565777"/>
    <lineage>
        <taxon>Bacteria</taxon>
        <taxon>Bacillati</taxon>
        <taxon>Bacillota</taxon>
        <taxon>Clostridia</taxon>
        <taxon>Eubacteriales</taxon>
        <taxon>Clostridiaceae</taxon>
        <taxon>Isachenkonia</taxon>
    </lineage>
</organism>
<keyword evidence="5 8" id="KW-0573">Peptidoglycan synthesis</keyword>
<keyword evidence="11" id="KW-1185">Reference proteome</keyword>
<comment type="caution">
    <text evidence="10">The sequence shown here is derived from an EMBL/GenBank/DDBJ whole genome shotgun (WGS) entry which is preliminary data.</text>
</comment>
<evidence type="ECO:0000256" key="7">
    <source>
        <dbReference type="ARBA" id="ARBA00023136"/>
    </source>
</evidence>
<dbReference type="EMBL" id="SUMG01000007">
    <property type="protein sequence ID" value="NBG88373.1"/>
    <property type="molecule type" value="Genomic_DNA"/>
</dbReference>
<dbReference type="RefSeq" id="WP_160720866.1">
    <property type="nucleotide sequence ID" value="NZ_SUMG01000007.1"/>
</dbReference>
<evidence type="ECO:0000256" key="4">
    <source>
        <dbReference type="ARBA" id="ARBA00022960"/>
    </source>
</evidence>
<keyword evidence="4 8" id="KW-0133">Cell shape</keyword>
<evidence type="ECO:0000313" key="10">
    <source>
        <dbReference type="EMBL" id="NBG88373.1"/>
    </source>
</evidence>
<feature type="transmembrane region" description="Helical" evidence="8">
    <location>
        <begin position="354"/>
        <end position="371"/>
    </location>
</feature>
<evidence type="ECO:0000256" key="2">
    <source>
        <dbReference type="ARBA" id="ARBA00022475"/>
    </source>
</evidence>
<dbReference type="InterPro" id="IPR004268">
    <property type="entry name" value="MurJ"/>
</dbReference>
<dbReference type="PRINTS" id="PR01806">
    <property type="entry name" value="VIRFACTRMVIN"/>
</dbReference>
<feature type="transmembrane region" description="Helical" evidence="8">
    <location>
        <begin position="237"/>
        <end position="258"/>
    </location>
</feature>
<dbReference type="GO" id="GO:0005886">
    <property type="term" value="C:plasma membrane"/>
    <property type="evidence" value="ECO:0007669"/>
    <property type="project" value="UniProtKB-SubCell"/>
</dbReference>
<feature type="transmembrane region" description="Helical" evidence="8">
    <location>
        <begin position="392"/>
        <end position="410"/>
    </location>
</feature>
<keyword evidence="6 8" id="KW-1133">Transmembrane helix</keyword>
<sequence length="525" mass="57707">MQGSRLEKATKSAILVMVLTSLSKIMGFLREMLIGFRFGLGGETDAFFMALTINGVLITIIALALRQSMIPIFTGIRKREGDREENRYLSRFSLLIFIGALGAIGVFYVAAPFLVSLFAGGFEEEVFDFTVRLVRIGLPSMVAVVLTDVFNAYIHSKESFAFPALMGIPFNIPYFIFLIFMGDQYGLTGLMITAVIANVLQWLLTMGFGRKIGWRYDPKTGISEALRDQNVKRTFRFVGPVILGTMVSKFNVVVDRALASGLISGSVSALNYAEKVKALVYGVFILSIVTIIYPILSREGDLNNPVTFNRMLLKGMNVMLLLTIPVAAGTLLLAEPMIRVLFQRGEFDAWSTGMTAYALSFYAIGFVGIGLREMMIRGFYSLQDTKTPMENGIYVVALNIALNLLFVPFFGHGGLALGTSIASLLGAYLLLKELRKKMAFPGGKKMLLCAGKSCAASLVMAGAILGVAWIFGTGWFTEAGLYQAPLPELLMLFMTILLGAAVYLLMLFFFNIEEVEMVKGLVFKK</sequence>
<feature type="transmembrane region" description="Helical" evidence="8">
    <location>
        <begin position="489"/>
        <end position="510"/>
    </location>
</feature>
<evidence type="ECO:0000256" key="6">
    <source>
        <dbReference type="ARBA" id="ARBA00022989"/>
    </source>
</evidence>
<feature type="transmembrane region" description="Helical" evidence="8">
    <location>
        <begin position="416"/>
        <end position="434"/>
    </location>
</feature>
<proteinExistence type="inferred from homology"/>
<comment type="similarity">
    <text evidence="8 9">Belongs to the MurJ/MviN family.</text>
</comment>
<keyword evidence="3 8" id="KW-0812">Transmembrane</keyword>
<dbReference type="GO" id="GO:0008360">
    <property type="term" value="P:regulation of cell shape"/>
    <property type="evidence" value="ECO:0007669"/>
    <property type="project" value="UniProtKB-UniRule"/>
</dbReference>
<dbReference type="PIRSF" id="PIRSF002869">
    <property type="entry name" value="MviN"/>
    <property type="match status" value="1"/>
</dbReference>
<evidence type="ECO:0000256" key="3">
    <source>
        <dbReference type="ARBA" id="ARBA00022692"/>
    </source>
</evidence>
<feature type="transmembrane region" description="Helical" evidence="8">
    <location>
        <begin position="317"/>
        <end position="334"/>
    </location>
</feature>